<evidence type="ECO:0000313" key="6">
    <source>
        <dbReference type="EMBL" id="QDF76321.1"/>
    </source>
</evidence>
<evidence type="ECO:0000313" key="7">
    <source>
        <dbReference type="Proteomes" id="UP000198233"/>
    </source>
</evidence>
<reference evidence="5 7" key="1">
    <citation type="submission" date="2017-06" db="EMBL/GenBank/DDBJ databases">
        <title>Complete genome sequence of Shewanella marisflavi EP1 associated with anaerobic 2,4-dinitrotoluene reduction and salt tolerance.</title>
        <authorList>
            <person name="Huang J."/>
        </authorList>
    </citation>
    <scope>NUCLEOTIDE SEQUENCE [LARGE SCALE GENOMIC DNA]</scope>
    <source>
        <strain evidence="5 7">EP1</strain>
    </source>
</reference>
<protein>
    <recommendedName>
        <fullName evidence="4">Chaperone NapD</fullName>
    </recommendedName>
    <alternativeName>
        <fullName evidence="4">NapA signal peptide-binding chaperone NapD</fullName>
    </alternativeName>
</protein>
<dbReference type="Proteomes" id="UP000198233">
    <property type="component" value="Chromosome"/>
</dbReference>
<dbReference type="Gene3D" id="3.30.70.920">
    <property type="match status" value="1"/>
</dbReference>
<comment type="similarity">
    <text evidence="4">Belongs to the NapD family.</text>
</comment>
<reference evidence="6 8" key="2">
    <citation type="submission" date="2019-06" db="EMBL/GenBank/DDBJ databases">
        <title>Complete genome of Shewanella marisflavi ECSMB14101, a mussel settlement-inducing bacterium isolated from East China Sea.</title>
        <authorList>
            <person name="Yang J."/>
            <person name="Liang X."/>
            <person name="Chang R."/>
            <person name="Peng L."/>
        </authorList>
    </citation>
    <scope>NUCLEOTIDE SEQUENCE [LARGE SCALE GENOMIC DNA]</scope>
    <source>
        <strain evidence="6 8">ECSMB14101</strain>
    </source>
</reference>
<evidence type="ECO:0000256" key="1">
    <source>
        <dbReference type="ARBA" id="ARBA00004496"/>
    </source>
</evidence>
<dbReference type="GO" id="GO:0005737">
    <property type="term" value="C:cytoplasm"/>
    <property type="evidence" value="ECO:0007669"/>
    <property type="project" value="UniProtKB-SubCell"/>
</dbReference>
<evidence type="ECO:0000256" key="3">
    <source>
        <dbReference type="ARBA" id="ARBA00023186"/>
    </source>
</evidence>
<dbReference type="PANTHER" id="PTHR38603:SF1">
    <property type="entry name" value="CHAPERONE NAPD"/>
    <property type="match status" value="1"/>
</dbReference>
<name>A0AAC9U1X6_9GAMM</name>
<dbReference type="HAMAP" id="MF_02200">
    <property type="entry name" value="NapD"/>
    <property type="match status" value="1"/>
</dbReference>
<dbReference type="GO" id="GO:0051224">
    <property type="term" value="P:negative regulation of protein transport"/>
    <property type="evidence" value="ECO:0007669"/>
    <property type="project" value="UniProtKB-UniRule"/>
</dbReference>
<dbReference type="GO" id="GO:0005048">
    <property type="term" value="F:signal sequence binding"/>
    <property type="evidence" value="ECO:0007669"/>
    <property type="project" value="UniProtKB-UniRule"/>
</dbReference>
<comment type="subcellular location">
    <subcellularLocation>
        <location evidence="1 4">Cytoplasm</location>
    </subcellularLocation>
</comment>
<evidence type="ECO:0000256" key="4">
    <source>
        <dbReference type="HAMAP-Rule" id="MF_02200"/>
    </source>
</evidence>
<gene>
    <name evidence="4" type="primary">napD</name>
    <name evidence="5" type="ORF">CFF01_14850</name>
    <name evidence="6" type="ORF">FGA12_14805</name>
</gene>
<keyword evidence="3 4" id="KW-0143">Chaperone</keyword>
<dbReference type="Pfam" id="PF03927">
    <property type="entry name" value="NapD"/>
    <property type="match status" value="1"/>
</dbReference>
<keyword evidence="2 4" id="KW-0963">Cytoplasm</keyword>
<keyword evidence="8" id="KW-1185">Reference proteome</keyword>
<accession>A0AAC9U1X6</accession>
<evidence type="ECO:0000256" key="2">
    <source>
        <dbReference type="ARBA" id="ARBA00022490"/>
    </source>
</evidence>
<dbReference type="KEGG" id="smav:CFF01_14850"/>
<evidence type="ECO:0000313" key="8">
    <source>
        <dbReference type="Proteomes" id="UP000318758"/>
    </source>
</evidence>
<comment type="subunit">
    <text evidence="4">Interacts with the cytoplasmic NapA precursor.</text>
</comment>
<proteinExistence type="inferred from homology"/>
<comment type="function">
    <text evidence="4">Chaperone for NapA, the catalytic subunit of the periplasmic nitrate reductase. It binds directly and specifically to the twin-arginine signal peptide of NapA, preventing premature interaction with the Tat translocase and premature export.</text>
</comment>
<dbReference type="EMBL" id="CP022272">
    <property type="protein sequence ID" value="ASJ97758.1"/>
    <property type="molecule type" value="Genomic_DNA"/>
</dbReference>
<dbReference type="AlphaFoldDB" id="A0AAC9U1X6"/>
<evidence type="ECO:0000313" key="5">
    <source>
        <dbReference type="EMBL" id="ASJ97758.1"/>
    </source>
</evidence>
<dbReference type="EMBL" id="CP041153">
    <property type="protein sequence ID" value="QDF76321.1"/>
    <property type="molecule type" value="Genomic_DNA"/>
</dbReference>
<dbReference type="RefSeq" id="WP_033540625.1">
    <property type="nucleotide sequence ID" value="NZ_CP022272.1"/>
</dbReference>
<dbReference type="Proteomes" id="UP000318758">
    <property type="component" value="Chromosome"/>
</dbReference>
<sequence length="89" mass="9296">MTQEYHVTSLVVHASPSAVTQVTADINALAGADIHAVTDEGKLVITLEGATQGAILDNVEAINALSGVLSSSLVYHQVEPLEEKSEETP</sequence>
<organism evidence="5 7">
    <name type="scientific">Shewanella marisflavi</name>
    <dbReference type="NCBI Taxonomy" id="260364"/>
    <lineage>
        <taxon>Bacteria</taxon>
        <taxon>Pseudomonadati</taxon>
        <taxon>Pseudomonadota</taxon>
        <taxon>Gammaproteobacteria</taxon>
        <taxon>Alteromonadales</taxon>
        <taxon>Shewanellaceae</taxon>
        <taxon>Shewanella</taxon>
    </lineage>
</organism>
<dbReference type="InterPro" id="IPR005623">
    <property type="entry name" value="Chaperone_NapD_NO3_reduct"/>
</dbReference>
<dbReference type="PANTHER" id="PTHR38603">
    <property type="entry name" value="CHAPERONE NAPD"/>
    <property type="match status" value="1"/>
</dbReference>